<accession>A0ABW7F225</accession>
<sequence>MKKTVPVIVGSVLVATAAAVLVLDWAGWPGVAPRLAERSGFGLTVDPGTKMHLLWRPRLESSQLRVTGTGGEPLADAGGVTLAWRWGDLWDWHRGAPLRLRLVQADSLQLNWQRDAQGRTPWPVQRGGAEKEATPMPQIDQLVIRNGTARLDDVPLQLLADARFGTEADGRWKADVKGRLRGQQLALNAEASAGMALLSPPEAGVPPVQLKVALSQGAERLSFAGTAASLLDARALDGQLQVRGNSLAAMGRPFGITLPSTPPFDLAGRLQHAAGVWLLGGVRARIGKSQLGGDFAFDTRPARPQLSGLLRGGPLRLQDLGPAVGTDTPPSRPGRVLPDRAFDLPSLNAMDARVAVALSEFDLGTTRLEPLAPLNGSLVLEGGVLTLSYLNAGVAGGEITGSAKLDTRPAPPLWQASLDIHGVAVERWISFNAKSLAGQPITGRLKAQLDVQGRGRSVAELLGSLDGPLKLRIENGSVSHLITEAMGLDIAQGLGVLIRGDQSLPLHCARVDGRFVAGVLRPRTALMDNRDSRIDIDGRISLKDESLDLRLVAQPKDFSPLTLRAPLRVQGTLADPRVALEGKRLGGRAIAALAMGSLAPPAALLAFIDPGEDVPPVDCSLAPRAAAAPGKKG</sequence>
<dbReference type="Pfam" id="PF05170">
    <property type="entry name" value="AsmA"/>
    <property type="match status" value="1"/>
</dbReference>
<evidence type="ECO:0000256" key="1">
    <source>
        <dbReference type="SAM" id="Phobius"/>
    </source>
</evidence>
<name>A0ABW7F225_9BURK</name>
<keyword evidence="1" id="KW-1133">Transmembrane helix</keyword>
<keyword evidence="1" id="KW-0812">Transmembrane</keyword>
<protein>
    <submittedName>
        <fullName evidence="3">AsmA family protein</fullName>
    </submittedName>
</protein>
<dbReference type="RefSeq" id="WP_394479128.1">
    <property type="nucleotide sequence ID" value="NZ_JBIGHV010000004.1"/>
</dbReference>
<dbReference type="InterPro" id="IPR052894">
    <property type="entry name" value="AsmA-related"/>
</dbReference>
<dbReference type="Proteomes" id="UP001606210">
    <property type="component" value="Unassembled WGS sequence"/>
</dbReference>
<evidence type="ECO:0000259" key="2">
    <source>
        <dbReference type="Pfam" id="PF05170"/>
    </source>
</evidence>
<keyword evidence="1" id="KW-0472">Membrane</keyword>
<dbReference type="PANTHER" id="PTHR30441">
    <property type="entry name" value="DUF748 DOMAIN-CONTAINING PROTEIN"/>
    <property type="match status" value="1"/>
</dbReference>
<feature type="transmembrane region" description="Helical" evidence="1">
    <location>
        <begin position="7"/>
        <end position="28"/>
    </location>
</feature>
<feature type="domain" description="AsmA" evidence="2">
    <location>
        <begin position="218"/>
        <end position="523"/>
    </location>
</feature>
<evidence type="ECO:0000313" key="3">
    <source>
        <dbReference type="EMBL" id="MFG6430687.1"/>
    </source>
</evidence>
<dbReference type="PANTHER" id="PTHR30441:SF9">
    <property type="entry name" value="ASMA FAMILY PROTEIN YHJG"/>
    <property type="match status" value="1"/>
</dbReference>
<gene>
    <name evidence="3" type="ORF">ACG00Y_12235</name>
</gene>
<reference evidence="3 4" key="1">
    <citation type="submission" date="2024-08" db="EMBL/GenBank/DDBJ databases">
        <authorList>
            <person name="Lu H."/>
        </authorList>
    </citation>
    <scope>NUCLEOTIDE SEQUENCE [LARGE SCALE GENOMIC DNA]</scope>
    <source>
        <strain evidence="3 4">LYH14W</strain>
    </source>
</reference>
<keyword evidence="4" id="KW-1185">Reference proteome</keyword>
<dbReference type="EMBL" id="JBIGHV010000004">
    <property type="protein sequence ID" value="MFG6430687.1"/>
    <property type="molecule type" value="Genomic_DNA"/>
</dbReference>
<comment type="caution">
    <text evidence="3">The sequence shown here is derived from an EMBL/GenBank/DDBJ whole genome shotgun (WGS) entry which is preliminary data.</text>
</comment>
<proteinExistence type="predicted"/>
<dbReference type="InterPro" id="IPR007844">
    <property type="entry name" value="AsmA"/>
</dbReference>
<evidence type="ECO:0000313" key="4">
    <source>
        <dbReference type="Proteomes" id="UP001606210"/>
    </source>
</evidence>
<organism evidence="3 4">
    <name type="scientific">Pelomonas parva</name>
    <dbReference type="NCBI Taxonomy" id="3299032"/>
    <lineage>
        <taxon>Bacteria</taxon>
        <taxon>Pseudomonadati</taxon>
        <taxon>Pseudomonadota</taxon>
        <taxon>Betaproteobacteria</taxon>
        <taxon>Burkholderiales</taxon>
        <taxon>Sphaerotilaceae</taxon>
        <taxon>Roseateles</taxon>
    </lineage>
</organism>